<evidence type="ECO:0000259" key="3">
    <source>
        <dbReference type="PROSITE" id="PS51186"/>
    </source>
</evidence>
<protein>
    <submittedName>
        <fullName evidence="4">GNAT family N-acetyltransferase</fullName>
    </submittedName>
</protein>
<comment type="caution">
    <text evidence="4">The sequence shown here is derived from an EMBL/GenBank/DDBJ whole genome shotgun (WGS) entry which is preliminary data.</text>
</comment>
<dbReference type="Gene3D" id="3.40.630.30">
    <property type="match status" value="1"/>
</dbReference>
<reference evidence="4 5" key="1">
    <citation type="submission" date="2018-01" db="EMBL/GenBank/DDBJ databases">
        <title>Arthrobacter sp. nov., from glaciers in China.</title>
        <authorList>
            <person name="Liu Q."/>
            <person name="Xin Y.-H."/>
        </authorList>
    </citation>
    <scope>NUCLEOTIDE SEQUENCE [LARGE SCALE GENOMIC DNA]</scope>
    <source>
        <strain evidence="4 5">HLT2-12-2</strain>
    </source>
</reference>
<evidence type="ECO:0000256" key="2">
    <source>
        <dbReference type="ARBA" id="ARBA00023315"/>
    </source>
</evidence>
<keyword evidence="1 4" id="KW-0808">Transferase</keyword>
<dbReference type="PROSITE" id="PS51186">
    <property type="entry name" value="GNAT"/>
    <property type="match status" value="1"/>
</dbReference>
<dbReference type="OrthoDB" id="143110at2"/>
<organism evidence="4 5">
    <name type="scientific">Arthrobacter glacialis</name>
    <dbReference type="NCBI Taxonomy" id="1664"/>
    <lineage>
        <taxon>Bacteria</taxon>
        <taxon>Bacillati</taxon>
        <taxon>Actinomycetota</taxon>
        <taxon>Actinomycetes</taxon>
        <taxon>Micrococcales</taxon>
        <taxon>Micrococcaceae</taxon>
        <taxon>Arthrobacter</taxon>
    </lineage>
</organism>
<keyword evidence="2" id="KW-0012">Acyltransferase</keyword>
<dbReference type="Pfam" id="PF00583">
    <property type="entry name" value="Acetyltransf_1"/>
    <property type="match status" value="1"/>
</dbReference>
<sequence>MVLSIRAAVAADAPELAVLAAVTFPLACPPGSPLDEIDTFVAQNLSVQAFSQYLADPLRKLFVAQGTSRSGEQRLLAYTMLVDSPPSDSDVAAVVAAQNSTELSKCYAHPDTHGSGLSAKIMAASLDWAQQLGRSQVWLGVNQENLRAQGFYTKHGFTIAGSKRFWLGNRVEHDYVMVRPTGQTTTG</sequence>
<gene>
    <name evidence="4" type="ORF">CVS27_06255</name>
</gene>
<dbReference type="InterPro" id="IPR016181">
    <property type="entry name" value="Acyl_CoA_acyltransferase"/>
</dbReference>
<dbReference type="AlphaFoldDB" id="A0A2S3ZYQ4"/>
<dbReference type="Proteomes" id="UP000237061">
    <property type="component" value="Unassembled WGS sequence"/>
</dbReference>
<dbReference type="RefSeq" id="WP_103464879.1">
    <property type="nucleotide sequence ID" value="NZ_PPXB01000020.1"/>
</dbReference>
<accession>A0A2S3ZYQ4</accession>
<keyword evidence="5" id="KW-1185">Reference proteome</keyword>
<dbReference type="InterPro" id="IPR000182">
    <property type="entry name" value="GNAT_dom"/>
</dbReference>
<name>A0A2S3ZYQ4_ARTGL</name>
<evidence type="ECO:0000256" key="1">
    <source>
        <dbReference type="ARBA" id="ARBA00022679"/>
    </source>
</evidence>
<evidence type="ECO:0000313" key="5">
    <source>
        <dbReference type="Proteomes" id="UP000237061"/>
    </source>
</evidence>
<dbReference type="PANTHER" id="PTHR43877">
    <property type="entry name" value="AMINOALKYLPHOSPHONATE N-ACETYLTRANSFERASE-RELATED-RELATED"/>
    <property type="match status" value="1"/>
</dbReference>
<dbReference type="GO" id="GO:0016747">
    <property type="term" value="F:acyltransferase activity, transferring groups other than amino-acyl groups"/>
    <property type="evidence" value="ECO:0007669"/>
    <property type="project" value="InterPro"/>
</dbReference>
<proteinExistence type="predicted"/>
<evidence type="ECO:0000313" key="4">
    <source>
        <dbReference type="EMBL" id="POH74169.1"/>
    </source>
</evidence>
<feature type="domain" description="N-acetyltransferase" evidence="3">
    <location>
        <begin position="29"/>
        <end position="182"/>
    </location>
</feature>
<dbReference type="InterPro" id="IPR050832">
    <property type="entry name" value="Bact_Acetyltransf"/>
</dbReference>
<dbReference type="EMBL" id="PPXC01000004">
    <property type="protein sequence ID" value="POH74169.1"/>
    <property type="molecule type" value="Genomic_DNA"/>
</dbReference>
<dbReference type="SUPFAM" id="SSF55729">
    <property type="entry name" value="Acyl-CoA N-acyltransferases (Nat)"/>
    <property type="match status" value="1"/>
</dbReference>